<accession>A0ACC2C5S2</accession>
<sequence>MFVSLMCLLAPRQISMKLFLTRSPYHGFMRPLGIPILELQRAPISIFVASYIRHTYNILGMTLRCVFLVRRRQSGTFDVLFIIRLGANTVLSFEILQSHCFHFSHMRTHGYERCFLLLLQVVAGSHPQSSKTRYLLRVLRIFSFQME</sequence>
<name>A0ACC2C5S2_DIPCM</name>
<dbReference type="Proteomes" id="UP001162992">
    <property type="component" value="Chromosome 12"/>
</dbReference>
<dbReference type="EMBL" id="CM055103">
    <property type="protein sequence ID" value="KAJ7537017.1"/>
    <property type="molecule type" value="Genomic_DNA"/>
</dbReference>
<protein>
    <submittedName>
        <fullName evidence="1">Uncharacterized protein</fullName>
    </submittedName>
</protein>
<evidence type="ECO:0000313" key="2">
    <source>
        <dbReference type="Proteomes" id="UP001162992"/>
    </source>
</evidence>
<gene>
    <name evidence="1" type="ORF">O6H91_12G092400</name>
</gene>
<reference evidence="2" key="1">
    <citation type="journal article" date="2024" name="Proc. Natl. Acad. Sci. U.S.A.">
        <title>Extraordinary preservation of gene collinearity over three hundred million years revealed in homosporous lycophytes.</title>
        <authorList>
            <person name="Li C."/>
            <person name="Wickell D."/>
            <person name="Kuo L.Y."/>
            <person name="Chen X."/>
            <person name="Nie B."/>
            <person name="Liao X."/>
            <person name="Peng D."/>
            <person name="Ji J."/>
            <person name="Jenkins J."/>
            <person name="Williams M."/>
            <person name="Shu S."/>
            <person name="Plott C."/>
            <person name="Barry K."/>
            <person name="Rajasekar S."/>
            <person name="Grimwood J."/>
            <person name="Han X."/>
            <person name="Sun S."/>
            <person name="Hou Z."/>
            <person name="He W."/>
            <person name="Dai G."/>
            <person name="Sun C."/>
            <person name="Schmutz J."/>
            <person name="Leebens-Mack J.H."/>
            <person name="Li F.W."/>
            <person name="Wang L."/>
        </authorList>
    </citation>
    <scope>NUCLEOTIDE SEQUENCE [LARGE SCALE GENOMIC DNA]</scope>
    <source>
        <strain evidence="2">cv. PW_Plant_1</strain>
    </source>
</reference>
<comment type="caution">
    <text evidence="1">The sequence shown here is derived from an EMBL/GenBank/DDBJ whole genome shotgun (WGS) entry which is preliminary data.</text>
</comment>
<evidence type="ECO:0000313" key="1">
    <source>
        <dbReference type="EMBL" id="KAJ7537017.1"/>
    </source>
</evidence>
<proteinExistence type="predicted"/>
<keyword evidence="2" id="KW-1185">Reference proteome</keyword>
<organism evidence="1 2">
    <name type="scientific">Diphasiastrum complanatum</name>
    <name type="common">Issler's clubmoss</name>
    <name type="synonym">Lycopodium complanatum</name>
    <dbReference type="NCBI Taxonomy" id="34168"/>
    <lineage>
        <taxon>Eukaryota</taxon>
        <taxon>Viridiplantae</taxon>
        <taxon>Streptophyta</taxon>
        <taxon>Embryophyta</taxon>
        <taxon>Tracheophyta</taxon>
        <taxon>Lycopodiopsida</taxon>
        <taxon>Lycopodiales</taxon>
        <taxon>Lycopodiaceae</taxon>
        <taxon>Lycopodioideae</taxon>
        <taxon>Diphasiastrum</taxon>
    </lineage>
</organism>